<keyword evidence="7" id="KW-1185">Reference proteome</keyword>
<feature type="transmembrane region" description="Helical" evidence="5">
    <location>
        <begin position="43"/>
        <end position="60"/>
    </location>
</feature>
<evidence type="ECO:0000313" key="7">
    <source>
        <dbReference type="Proteomes" id="UP001250214"/>
    </source>
</evidence>
<keyword evidence="4 5" id="KW-0472">Membrane</keyword>
<feature type="transmembrane region" description="Helical" evidence="5">
    <location>
        <begin position="230"/>
        <end position="250"/>
    </location>
</feature>
<dbReference type="EC" id="2.4.2.45" evidence="6"/>
<evidence type="ECO:0000256" key="5">
    <source>
        <dbReference type="SAM" id="Phobius"/>
    </source>
</evidence>
<feature type="transmembrane region" description="Helical" evidence="5">
    <location>
        <begin position="270"/>
        <end position="289"/>
    </location>
</feature>
<accession>A0ABU2HBJ7</accession>
<evidence type="ECO:0000256" key="3">
    <source>
        <dbReference type="ARBA" id="ARBA00022989"/>
    </source>
</evidence>
<dbReference type="InterPro" id="IPR000537">
    <property type="entry name" value="UbiA_prenyltransferase"/>
</dbReference>
<feature type="transmembrane region" description="Helical" evidence="5">
    <location>
        <begin position="80"/>
        <end position="106"/>
    </location>
</feature>
<comment type="subcellular location">
    <subcellularLocation>
        <location evidence="1">Membrane</location>
        <topology evidence="1">Multi-pass membrane protein</topology>
    </subcellularLocation>
</comment>
<comment type="caution">
    <text evidence="6">The sequence shown here is derived from an EMBL/GenBank/DDBJ whole genome shotgun (WGS) entry which is preliminary data.</text>
</comment>
<keyword evidence="2 5" id="KW-0812">Transmembrane</keyword>
<dbReference type="GO" id="GO:0016757">
    <property type="term" value="F:glycosyltransferase activity"/>
    <property type="evidence" value="ECO:0007669"/>
    <property type="project" value="UniProtKB-KW"/>
</dbReference>
<evidence type="ECO:0000256" key="4">
    <source>
        <dbReference type="ARBA" id="ARBA00023136"/>
    </source>
</evidence>
<evidence type="ECO:0000256" key="1">
    <source>
        <dbReference type="ARBA" id="ARBA00004141"/>
    </source>
</evidence>
<dbReference type="CDD" id="cd13963">
    <property type="entry name" value="PT_UbiA_2"/>
    <property type="match status" value="1"/>
</dbReference>
<evidence type="ECO:0000256" key="2">
    <source>
        <dbReference type="ARBA" id="ARBA00022692"/>
    </source>
</evidence>
<keyword evidence="6" id="KW-0328">Glycosyltransferase</keyword>
<reference evidence="7" key="1">
    <citation type="submission" date="2023-07" db="EMBL/GenBank/DDBJ databases">
        <title>Novel species in the genus Lipingzhangella isolated from Sambhar Salt Lake.</title>
        <authorList>
            <person name="Jiya N."/>
            <person name="Kajale S."/>
            <person name="Sharma A."/>
        </authorList>
    </citation>
    <scope>NUCLEOTIDE SEQUENCE [LARGE SCALE GENOMIC DNA]</scope>
    <source>
        <strain evidence="7">LS1_29</strain>
    </source>
</reference>
<sequence length="290" mass="30663">MRFPTEQLTGLARAARPRQWVKNGLVFAAPLSAGVMPEALGRSLAAFVLFCVAASGTYLLNDVRDRHADREHERKRHRPLASGTLGVPLALATGGTLLGIALTAAYPVGGPWLLAILVGYLGLTSLYTFWLKHLAICDIVAVAGCHVLRALAGAAVAAVPASSWFLIVVSLSALLVVTGKRETELGGTSGHTARSALAAYTVSYLAQVRSMASAAVIVTYCLWALEHHSGAALALHGASIVPFIMAILRYNLLVSRGAGEEPEEIALRDRAMQVFLATLMVLVSLGIYVV</sequence>
<proteinExistence type="predicted"/>
<keyword evidence="6" id="KW-0808">Transferase</keyword>
<dbReference type="Pfam" id="PF01040">
    <property type="entry name" value="UbiA"/>
    <property type="match status" value="1"/>
</dbReference>
<dbReference type="Gene3D" id="1.10.357.140">
    <property type="entry name" value="UbiA prenyltransferase"/>
    <property type="match status" value="1"/>
</dbReference>
<name>A0ABU2HBJ7_9ACTN</name>
<dbReference type="EMBL" id="JAVLVT010000010">
    <property type="protein sequence ID" value="MDS1272199.1"/>
    <property type="molecule type" value="Genomic_DNA"/>
</dbReference>
<gene>
    <name evidence="6" type="ORF">RIF23_18070</name>
</gene>
<dbReference type="NCBIfam" id="NF008978">
    <property type="entry name" value="PRK12324.1-4"/>
    <property type="match status" value="1"/>
</dbReference>
<dbReference type="InterPro" id="IPR044878">
    <property type="entry name" value="UbiA_sf"/>
</dbReference>
<feature type="transmembrane region" description="Helical" evidence="5">
    <location>
        <begin position="151"/>
        <end position="177"/>
    </location>
</feature>
<feature type="transmembrane region" description="Helical" evidence="5">
    <location>
        <begin position="112"/>
        <end position="130"/>
    </location>
</feature>
<organism evidence="6 7">
    <name type="scientific">Lipingzhangella rawalii</name>
    <dbReference type="NCBI Taxonomy" id="2055835"/>
    <lineage>
        <taxon>Bacteria</taxon>
        <taxon>Bacillati</taxon>
        <taxon>Actinomycetota</taxon>
        <taxon>Actinomycetes</taxon>
        <taxon>Streptosporangiales</taxon>
        <taxon>Nocardiopsidaceae</taxon>
        <taxon>Lipingzhangella</taxon>
    </lineage>
</organism>
<evidence type="ECO:0000313" key="6">
    <source>
        <dbReference type="EMBL" id="MDS1272199.1"/>
    </source>
</evidence>
<dbReference type="Proteomes" id="UP001250214">
    <property type="component" value="Unassembled WGS sequence"/>
</dbReference>
<protein>
    <submittedName>
        <fullName evidence="6">Decaprenyl-phosphate phosphoribosyltransferase</fullName>
        <ecNumber evidence="6">2.4.2.45</ecNumber>
    </submittedName>
</protein>
<keyword evidence="3 5" id="KW-1133">Transmembrane helix</keyword>